<comment type="caution">
    <text evidence="4">The sequence shown here is derived from an EMBL/GenBank/DDBJ whole genome shotgun (WGS) entry which is preliminary data.</text>
</comment>
<proteinExistence type="predicted"/>
<evidence type="ECO:0000259" key="3">
    <source>
        <dbReference type="SMART" id="SM00642"/>
    </source>
</evidence>
<evidence type="ECO:0000313" key="5">
    <source>
        <dbReference type="Proteomes" id="UP000626148"/>
    </source>
</evidence>
<feature type="chain" id="PRO_5037691402" description="Glycosyl hydrolase family 13 catalytic domain-containing protein" evidence="2">
    <location>
        <begin position="22"/>
        <end position="1282"/>
    </location>
</feature>
<dbReference type="PROSITE" id="PS51257">
    <property type="entry name" value="PROKAR_LIPOPROTEIN"/>
    <property type="match status" value="1"/>
</dbReference>
<feature type="region of interest" description="Disordered" evidence="1">
    <location>
        <begin position="25"/>
        <end position="47"/>
    </location>
</feature>
<evidence type="ECO:0000256" key="1">
    <source>
        <dbReference type="SAM" id="MobiDB-lite"/>
    </source>
</evidence>
<dbReference type="Gene3D" id="3.20.20.80">
    <property type="entry name" value="Glycosidases"/>
    <property type="match status" value="1"/>
</dbReference>
<feature type="domain" description="Glycosyl hydrolase family 13 catalytic" evidence="3">
    <location>
        <begin position="65"/>
        <end position="488"/>
    </location>
</feature>
<accession>A0A918N947</accession>
<keyword evidence="2" id="KW-0732">Signal</keyword>
<dbReference type="PANTHER" id="PTHR10357">
    <property type="entry name" value="ALPHA-AMYLASE FAMILY MEMBER"/>
    <property type="match status" value="1"/>
</dbReference>
<reference evidence="4" key="2">
    <citation type="submission" date="2020-09" db="EMBL/GenBank/DDBJ databases">
        <authorList>
            <person name="Sun Q."/>
            <person name="Kim S."/>
        </authorList>
    </citation>
    <scope>NUCLEOTIDE SEQUENCE</scope>
    <source>
        <strain evidence="4">KCTC 22169</strain>
    </source>
</reference>
<dbReference type="RefSeq" id="WP_189608074.1">
    <property type="nucleotide sequence ID" value="NZ_BMXR01000003.1"/>
</dbReference>
<dbReference type="Gene3D" id="2.60.40.10">
    <property type="entry name" value="Immunoglobulins"/>
    <property type="match status" value="1"/>
</dbReference>
<dbReference type="InterPro" id="IPR017853">
    <property type="entry name" value="GH"/>
</dbReference>
<sequence>MHDSNKRLWLVSALAASIALAGCNPGGGKDDDNDNGGGTTEPPVDDEAKLAPYDERDVRDDVFYFVMPDRFNDGDPSNNFGGLSGDKYSHGYDPADKGFYHGGDMAGLEAKLDYLEEMGVTAIWMTPILKNKAVQGEGEDASSAYHGYWTLDFTQIDPHLGTNEDLKSLINAAHERDIKIFFDIITNHTADVIKYEECHDSDGTYQDGLESCAYKSLEDVANGDTYTPFVPSGEENVKVPAWLNDPKYYHNQGDSTFSGENAVYGDFVGLDDLATSDQAVIDGMIDIFKNIVTDFQPDGFRIDTVKHVHTEFWQQFAPAIVDHAKSEGIDNFTMFGEVYSADPDFLSTYTTEGKIPSVLDFGFQAAVSAAVSGGDTPETLRNLFLADDKYSDHDSDASTLMNFTGNHDMGRFGYFLGGGDTPENLAKMKLAHAMMYFLRGVPVVYYGDEQGFTGIGGDQSARENMFPSQVEEYNNNDLIGTSATTAEDNFDTAHPIYTTLAEYGEVLREHKALRQGVQHERYAESGTKGAYVVSRVHPEDNVEYLVAFNTSNIATTVYVEAAANGYSAVYGAEGDAVLDQGDVKLQIPAHGVVIYKAKGERPVSPTPDIAMTGFESGETRTGTLEIGLDIVGLDDVALPDYEATFEYSTDGGSSWTLISEDFNAPYRSFFRLGDLVDGTDVTVQATVVNGDGEMDVVTRDFVVDSRYPDTVTVSYSNPNARDALYVVSDGGEFQGPIEGSAGEYTFTWGEEDSSNSLIWATLDDDAGTAAFDEPFVLTRTELFKHSTEDGSGGLTASLVVDTRADVNLTGTAADLIVSEGKAVDDSIDGLNIRGGIVGWDAGSAVDMTNTEYATYHAEAFVLKGDGEFKFADDQWAAINIGGPVTQNGLTQGANPANLLNDFEADSVYDFWVVGVDSDADGSIDMRIPFIEIDHGSLGEVVYLRGGLTDWNVPGAAQLAHQGGDVYRYVLNDLAAGDYEFKIGDADWADVNLGYGDVSVHADSVALTDPGNGNIGLSVAAENDYTFTLDASDPANPVLKVESSEVPPYDAQGALYVKGELNGWGNVPAYELPFVGNGQYQATVAIDPASFDFSGDSATAIDFAIANAGWGYKLAGSSTTLTAGSSVTLSDSNGSNALMDSGLTAGYYDLTLDASADPSAPTLAMAANGDHTYGDLFGEPMYVRGSFNNWSNDVAVDHNGLIYSDTVTLEAGTATFKIVNDDWSRQIQFADVVQNGGLALSGADDGFGGLNISVEIDTAGDYDITLDVTNPDRMMLTVEASVQ</sequence>
<dbReference type="GO" id="GO:0005975">
    <property type="term" value="P:carbohydrate metabolic process"/>
    <property type="evidence" value="ECO:0007669"/>
    <property type="project" value="InterPro"/>
</dbReference>
<evidence type="ECO:0000256" key="2">
    <source>
        <dbReference type="SAM" id="SignalP"/>
    </source>
</evidence>
<dbReference type="PANTHER" id="PTHR10357:SF209">
    <property type="entry name" value="PERIPLASMIC ALPHA-AMYLASE"/>
    <property type="match status" value="1"/>
</dbReference>
<protein>
    <recommendedName>
        <fullName evidence="3">Glycosyl hydrolase family 13 catalytic domain-containing protein</fullName>
    </recommendedName>
</protein>
<evidence type="ECO:0000313" key="4">
    <source>
        <dbReference type="EMBL" id="GGX49945.1"/>
    </source>
</evidence>
<dbReference type="Pfam" id="PF00128">
    <property type="entry name" value="Alpha-amylase"/>
    <property type="match status" value="1"/>
</dbReference>
<dbReference type="CDD" id="cd11339">
    <property type="entry name" value="AmyAc_bac_CMD_like_2"/>
    <property type="match status" value="1"/>
</dbReference>
<name>A0A918N947_9GAMM</name>
<reference evidence="4" key="1">
    <citation type="journal article" date="2014" name="Int. J. Syst. Evol. Microbiol.">
        <title>Complete genome sequence of Corynebacterium casei LMG S-19264T (=DSM 44701T), isolated from a smear-ripened cheese.</title>
        <authorList>
            <consortium name="US DOE Joint Genome Institute (JGI-PGF)"/>
            <person name="Walter F."/>
            <person name="Albersmeier A."/>
            <person name="Kalinowski J."/>
            <person name="Ruckert C."/>
        </authorList>
    </citation>
    <scope>NUCLEOTIDE SEQUENCE</scope>
    <source>
        <strain evidence="4">KCTC 22169</strain>
    </source>
</reference>
<dbReference type="Proteomes" id="UP000626148">
    <property type="component" value="Unassembled WGS sequence"/>
</dbReference>
<dbReference type="EMBL" id="BMXR01000003">
    <property type="protein sequence ID" value="GGX49945.1"/>
    <property type="molecule type" value="Genomic_DNA"/>
</dbReference>
<dbReference type="SMART" id="SM00642">
    <property type="entry name" value="Aamy"/>
    <property type="match status" value="1"/>
</dbReference>
<keyword evidence="5" id="KW-1185">Reference proteome</keyword>
<dbReference type="InterPro" id="IPR006047">
    <property type="entry name" value="GH13_cat_dom"/>
</dbReference>
<dbReference type="Gene3D" id="2.60.40.3620">
    <property type="match status" value="1"/>
</dbReference>
<dbReference type="InterPro" id="IPR013783">
    <property type="entry name" value="Ig-like_fold"/>
</dbReference>
<organism evidence="4 5">
    <name type="scientific">Saccharospirillum salsuginis</name>
    <dbReference type="NCBI Taxonomy" id="418750"/>
    <lineage>
        <taxon>Bacteria</taxon>
        <taxon>Pseudomonadati</taxon>
        <taxon>Pseudomonadota</taxon>
        <taxon>Gammaproteobacteria</taxon>
        <taxon>Oceanospirillales</taxon>
        <taxon>Saccharospirillaceae</taxon>
        <taxon>Saccharospirillum</taxon>
    </lineage>
</organism>
<gene>
    <name evidence="4" type="ORF">GCM10007392_16690</name>
</gene>
<dbReference type="SUPFAM" id="SSF51445">
    <property type="entry name" value="(Trans)glycosidases"/>
    <property type="match status" value="1"/>
</dbReference>
<feature type="signal peptide" evidence="2">
    <location>
        <begin position="1"/>
        <end position="21"/>
    </location>
</feature>